<keyword evidence="1" id="KW-0812">Transmembrane</keyword>
<name>A0A6J4K8M8_9BACT</name>
<sequence>MIAVLLRQLRWRVAALALAALLFYIGDPALHEHVDESATDVADLLEPFGISFTIANLATVGMVVMLAGFIATDRRRGYYRLAFSHPTRPLAFYALRWVLSLAVAMGVAAAFWLFAQLAAWGTLRVGPAFLLQALLLAVVYGGLTAFFSALLPRGDGFGAVALFFLTDFWLTLVQESPILPFTPAVRAAISFVLPPHSAVSDVYNALLNGGLAWGATLYALGYGLFWLALAGLLVKYREWP</sequence>
<feature type="transmembrane region" description="Helical" evidence="1">
    <location>
        <begin position="52"/>
        <end position="72"/>
    </location>
</feature>
<feature type="transmembrane region" description="Helical" evidence="1">
    <location>
        <begin position="156"/>
        <end position="173"/>
    </location>
</feature>
<reference evidence="2" key="1">
    <citation type="submission" date="2020-02" db="EMBL/GenBank/DDBJ databases">
        <authorList>
            <person name="Meier V. D."/>
        </authorList>
    </citation>
    <scope>NUCLEOTIDE SEQUENCE</scope>
    <source>
        <strain evidence="2">AVDCRST_MAG68</strain>
    </source>
</reference>
<evidence type="ECO:0000256" key="1">
    <source>
        <dbReference type="SAM" id="Phobius"/>
    </source>
</evidence>
<keyword evidence="1" id="KW-0472">Membrane</keyword>
<evidence type="ECO:0000313" key="2">
    <source>
        <dbReference type="EMBL" id="CAA9298893.1"/>
    </source>
</evidence>
<gene>
    <name evidence="2" type="ORF">AVDCRST_MAG68-237</name>
</gene>
<feature type="transmembrane region" description="Helical" evidence="1">
    <location>
        <begin position="211"/>
        <end position="234"/>
    </location>
</feature>
<dbReference type="AlphaFoldDB" id="A0A6J4K8M8"/>
<feature type="transmembrane region" description="Helical" evidence="1">
    <location>
        <begin position="93"/>
        <end position="115"/>
    </location>
</feature>
<organism evidence="2">
    <name type="scientific">uncultured Gemmatimonadota bacterium</name>
    <dbReference type="NCBI Taxonomy" id="203437"/>
    <lineage>
        <taxon>Bacteria</taxon>
        <taxon>Pseudomonadati</taxon>
        <taxon>Gemmatimonadota</taxon>
        <taxon>environmental samples</taxon>
    </lineage>
</organism>
<protein>
    <submittedName>
        <fullName evidence="2">Uncharacterized protein</fullName>
    </submittedName>
</protein>
<proteinExistence type="predicted"/>
<feature type="transmembrane region" description="Helical" evidence="1">
    <location>
        <begin position="127"/>
        <end position="149"/>
    </location>
</feature>
<dbReference type="EMBL" id="CADCTW010000018">
    <property type="protein sequence ID" value="CAA9298893.1"/>
    <property type="molecule type" value="Genomic_DNA"/>
</dbReference>
<keyword evidence="1" id="KW-1133">Transmembrane helix</keyword>
<accession>A0A6J4K8M8</accession>